<gene>
    <name evidence="12" type="ORF">FHX71_001783</name>
</gene>
<evidence type="ECO:0000259" key="10">
    <source>
        <dbReference type="Pfam" id="PF13231"/>
    </source>
</evidence>
<keyword evidence="13" id="KW-1185">Reference proteome</keyword>
<dbReference type="GO" id="GO:0009103">
    <property type="term" value="P:lipopolysaccharide biosynthetic process"/>
    <property type="evidence" value="ECO:0007669"/>
    <property type="project" value="UniProtKB-ARBA"/>
</dbReference>
<keyword evidence="5 9" id="KW-0812">Transmembrane</keyword>
<evidence type="ECO:0000259" key="11">
    <source>
        <dbReference type="Pfam" id="PF24878"/>
    </source>
</evidence>
<feature type="domain" description="Putative mannosyltransferase YkcA/B-like C-terminal" evidence="11">
    <location>
        <begin position="500"/>
        <end position="571"/>
    </location>
</feature>
<keyword evidence="3" id="KW-0328">Glycosyltransferase</keyword>
<dbReference type="Pfam" id="PF13231">
    <property type="entry name" value="PMT_2"/>
    <property type="match status" value="1"/>
</dbReference>
<sequence>MSTPVTLAPAIARASAPAPRGRLHVVALVVLFGATAALYLTGITVSGWGNVFYAAAAQAGAHSGHAMLYGASDMPASITVDKPPASIWLMALSVRLLGLSPFAVLLPQALLGVVTVALVYVTVRRVAGPGAGLLAGAIAATTPVSALIFRYDNPDALLTALLALAAYATVRAIEHARVRWVVLVGAAIGFAFLTKQLQAFLVVPGLVLGYLVAAPVPVRRRILHLGIAAAAVLVSAGWWVAIVQLVPAADRPYIGGTTTNSFLDLTFGYNGLGRLVGGSGNGTLGSGAGLLRLLAGITGLRMFVGNTGRGVAWLLPAAFVLGAAALVLLARRPRTDARRALLLVSLGTLVVSAVAFSVMAGIYHSYYTIAMVPALAAVIAVSAEVVWSRRADRRVRVLLAAVVAGTAVWTSVLLLSTPAALFPLAVVVLVAGAVAAVLLLGPGWAPGRSRPVMASALVVALLVPLAASITTAAVPHSGSGPTTSYASAPDVTPSPAVVALLERSGGTDWAAAVDGSVPAAEYQLASGRAVMPIGGFKGIDPTPTLQQFQARVAAGRVHWFIGSDGEIGRWVVANYPQTQVGGTTLYDLTAPPGQPAPGQVPGAVTPGARQ</sequence>
<keyword evidence="7 9" id="KW-0472">Membrane</keyword>
<feature type="transmembrane region" description="Helical" evidence="9">
    <location>
        <begin position="225"/>
        <end position="246"/>
    </location>
</feature>
<feature type="transmembrane region" description="Helical" evidence="9">
    <location>
        <begin position="102"/>
        <end position="123"/>
    </location>
</feature>
<accession>A0A7W3J7T0</accession>
<evidence type="ECO:0000256" key="1">
    <source>
        <dbReference type="ARBA" id="ARBA00004651"/>
    </source>
</evidence>
<evidence type="ECO:0000256" key="3">
    <source>
        <dbReference type="ARBA" id="ARBA00022676"/>
    </source>
</evidence>
<feature type="transmembrane region" description="Helical" evidence="9">
    <location>
        <begin position="310"/>
        <end position="329"/>
    </location>
</feature>
<dbReference type="InterPro" id="IPR038731">
    <property type="entry name" value="RgtA/B/C-like"/>
</dbReference>
<dbReference type="GO" id="GO:0005886">
    <property type="term" value="C:plasma membrane"/>
    <property type="evidence" value="ECO:0007669"/>
    <property type="project" value="UniProtKB-SubCell"/>
</dbReference>
<evidence type="ECO:0000256" key="7">
    <source>
        <dbReference type="ARBA" id="ARBA00023136"/>
    </source>
</evidence>
<evidence type="ECO:0000256" key="4">
    <source>
        <dbReference type="ARBA" id="ARBA00022679"/>
    </source>
</evidence>
<keyword evidence="2" id="KW-1003">Cell membrane</keyword>
<dbReference type="EMBL" id="JACGWV010000001">
    <property type="protein sequence ID" value="MBA8807841.1"/>
    <property type="molecule type" value="Genomic_DNA"/>
</dbReference>
<dbReference type="InterPro" id="IPR056785">
    <property type="entry name" value="YkcA/B-like_C"/>
</dbReference>
<evidence type="ECO:0000256" key="2">
    <source>
        <dbReference type="ARBA" id="ARBA00022475"/>
    </source>
</evidence>
<reference evidence="12 13" key="1">
    <citation type="submission" date="2020-07" db="EMBL/GenBank/DDBJ databases">
        <title>Sequencing the genomes of 1000 actinobacteria strains.</title>
        <authorList>
            <person name="Klenk H.-P."/>
        </authorList>
    </citation>
    <scope>NUCLEOTIDE SEQUENCE [LARGE SCALE GENOMIC DNA]</scope>
    <source>
        <strain evidence="12 13">DSM 44121</strain>
    </source>
</reference>
<evidence type="ECO:0000256" key="6">
    <source>
        <dbReference type="ARBA" id="ARBA00022989"/>
    </source>
</evidence>
<comment type="subcellular location">
    <subcellularLocation>
        <location evidence="1">Cell membrane</location>
        <topology evidence="1">Multi-pass membrane protein</topology>
    </subcellularLocation>
</comment>
<dbReference type="Pfam" id="PF24878">
    <property type="entry name" value="YkcB_C"/>
    <property type="match status" value="1"/>
</dbReference>
<feature type="transmembrane region" description="Helical" evidence="9">
    <location>
        <begin position="452"/>
        <end position="474"/>
    </location>
</feature>
<feature type="transmembrane region" description="Helical" evidence="9">
    <location>
        <begin position="156"/>
        <end position="173"/>
    </location>
</feature>
<dbReference type="GO" id="GO:0010041">
    <property type="term" value="P:response to iron(III) ion"/>
    <property type="evidence" value="ECO:0007669"/>
    <property type="project" value="TreeGrafter"/>
</dbReference>
<dbReference type="RefSeq" id="WP_182615459.1">
    <property type="nucleotide sequence ID" value="NZ_BAAATF010000006.1"/>
</dbReference>
<feature type="region of interest" description="Disordered" evidence="8">
    <location>
        <begin position="590"/>
        <end position="610"/>
    </location>
</feature>
<evidence type="ECO:0000313" key="12">
    <source>
        <dbReference type="EMBL" id="MBA8807841.1"/>
    </source>
</evidence>
<evidence type="ECO:0000256" key="8">
    <source>
        <dbReference type="SAM" id="MobiDB-lite"/>
    </source>
</evidence>
<keyword evidence="6 9" id="KW-1133">Transmembrane helix</keyword>
<dbReference type="GO" id="GO:0016763">
    <property type="term" value="F:pentosyltransferase activity"/>
    <property type="evidence" value="ECO:0007669"/>
    <property type="project" value="TreeGrafter"/>
</dbReference>
<evidence type="ECO:0000256" key="9">
    <source>
        <dbReference type="SAM" id="Phobius"/>
    </source>
</evidence>
<evidence type="ECO:0000313" key="13">
    <source>
        <dbReference type="Proteomes" id="UP000540568"/>
    </source>
</evidence>
<keyword evidence="4 12" id="KW-0808">Transferase</keyword>
<feature type="transmembrane region" description="Helical" evidence="9">
    <location>
        <begin position="23"/>
        <end position="43"/>
    </location>
</feature>
<organism evidence="12 13">
    <name type="scientific">Promicromonospora sukumoe</name>
    <dbReference type="NCBI Taxonomy" id="88382"/>
    <lineage>
        <taxon>Bacteria</taxon>
        <taxon>Bacillati</taxon>
        <taxon>Actinomycetota</taxon>
        <taxon>Actinomycetes</taxon>
        <taxon>Micrococcales</taxon>
        <taxon>Promicromonosporaceae</taxon>
        <taxon>Promicromonospora</taxon>
    </lineage>
</organism>
<feature type="domain" description="Glycosyltransferase RgtA/B/C/D-like" evidence="10">
    <location>
        <begin position="81"/>
        <end position="238"/>
    </location>
</feature>
<feature type="transmembrane region" description="Helical" evidence="9">
    <location>
        <begin position="341"/>
        <end position="360"/>
    </location>
</feature>
<feature type="transmembrane region" description="Helical" evidence="9">
    <location>
        <begin position="366"/>
        <end position="385"/>
    </location>
</feature>
<dbReference type="InterPro" id="IPR050297">
    <property type="entry name" value="LipidA_mod_glycosyltrf_83"/>
</dbReference>
<protein>
    <submittedName>
        <fullName evidence="12">4-amino-4-deoxy-L-arabinose transferase-like glycosyltransferase</fullName>
    </submittedName>
</protein>
<name>A0A7W3J7T0_9MICO</name>
<feature type="transmembrane region" description="Helical" evidence="9">
    <location>
        <begin position="130"/>
        <end position="150"/>
    </location>
</feature>
<dbReference type="PANTHER" id="PTHR33908:SF3">
    <property type="entry name" value="UNDECAPRENYL PHOSPHATE-ALPHA-4-AMINO-4-DEOXY-L-ARABINOSE ARABINOSYL TRANSFERASE"/>
    <property type="match status" value="1"/>
</dbReference>
<dbReference type="Proteomes" id="UP000540568">
    <property type="component" value="Unassembled WGS sequence"/>
</dbReference>
<dbReference type="PANTHER" id="PTHR33908">
    <property type="entry name" value="MANNOSYLTRANSFERASE YKCB-RELATED"/>
    <property type="match status" value="1"/>
</dbReference>
<feature type="transmembrane region" description="Helical" evidence="9">
    <location>
        <begin position="421"/>
        <end position="440"/>
    </location>
</feature>
<proteinExistence type="predicted"/>
<feature type="transmembrane region" description="Helical" evidence="9">
    <location>
        <begin position="178"/>
        <end position="194"/>
    </location>
</feature>
<dbReference type="AlphaFoldDB" id="A0A7W3J7T0"/>
<feature type="transmembrane region" description="Helical" evidence="9">
    <location>
        <begin position="200"/>
        <end position="218"/>
    </location>
</feature>
<evidence type="ECO:0000256" key="5">
    <source>
        <dbReference type="ARBA" id="ARBA00022692"/>
    </source>
</evidence>
<comment type="caution">
    <text evidence="12">The sequence shown here is derived from an EMBL/GenBank/DDBJ whole genome shotgun (WGS) entry which is preliminary data.</text>
</comment>
<feature type="transmembrane region" description="Helical" evidence="9">
    <location>
        <begin position="397"/>
        <end position="415"/>
    </location>
</feature>